<sequence length="98" mass="10874">MFSARQNTTRSSPKSTVHTYRWFSKSGPLLNNCPTCQPDSCSPAACSFSDPNNGCFCAINRLLQSTAVSCAPPIRTFNRRPLFPSEKKKPSGNCDRER</sequence>
<dbReference type="VEuPathDB" id="FungiDB:LEMA_uP016980.1"/>
<feature type="compositionally biased region" description="Basic and acidic residues" evidence="1">
    <location>
        <begin position="85"/>
        <end position="98"/>
    </location>
</feature>
<evidence type="ECO:0000313" key="3">
    <source>
        <dbReference type="Proteomes" id="UP000002668"/>
    </source>
</evidence>
<proteinExistence type="predicted"/>
<keyword evidence="3" id="KW-1185">Reference proteome</keyword>
<dbReference type="Proteomes" id="UP000002668">
    <property type="component" value="Genome"/>
</dbReference>
<feature type="region of interest" description="Disordered" evidence="1">
    <location>
        <begin position="79"/>
        <end position="98"/>
    </location>
</feature>
<reference evidence="3" key="1">
    <citation type="journal article" date="2011" name="Nat. Commun.">
        <title>Effector diversification within compartments of the Leptosphaeria maculans genome affected by Repeat-Induced Point mutations.</title>
        <authorList>
            <person name="Rouxel T."/>
            <person name="Grandaubert J."/>
            <person name="Hane J.K."/>
            <person name="Hoede C."/>
            <person name="van de Wouw A.P."/>
            <person name="Couloux A."/>
            <person name="Dominguez V."/>
            <person name="Anthouard V."/>
            <person name="Bally P."/>
            <person name="Bourras S."/>
            <person name="Cozijnsen A.J."/>
            <person name="Ciuffetti L.M."/>
            <person name="Degrave A."/>
            <person name="Dilmaghani A."/>
            <person name="Duret L."/>
            <person name="Fudal I."/>
            <person name="Goodwin S.B."/>
            <person name="Gout L."/>
            <person name="Glaser N."/>
            <person name="Linglin J."/>
            <person name="Kema G.H.J."/>
            <person name="Lapalu N."/>
            <person name="Lawrence C.B."/>
            <person name="May K."/>
            <person name="Meyer M."/>
            <person name="Ollivier B."/>
            <person name="Poulain J."/>
            <person name="Schoch C.L."/>
            <person name="Simon A."/>
            <person name="Spatafora J.W."/>
            <person name="Stachowiak A."/>
            <person name="Turgeon B.G."/>
            <person name="Tyler B.M."/>
            <person name="Vincent D."/>
            <person name="Weissenbach J."/>
            <person name="Amselem J."/>
            <person name="Quesneville H."/>
            <person name="Oliver R.P."/>
            <person name="Wincker P."/>
            <person name="Balesdent M.-H."/>
            <person name="Howlett B.J."/>
        </authorList>
    </citation>
    <scope>NUCLEOTIDE SEQUENCE [LARGE SCALE GENOMIC DNA]</scope>
    <source>
        <strain evidence="3">JN3 / isolate v23.1.3 / race Av1-4-5-6-7-8</strain>
    </source>
</reference>
<accession>E5AA77</accession>
<evidence type="ECO:0000256" key="1">
    <source>
        <dbReference type="SAM" id="MobiDB-lite"/>
    </source>
</evidence>
<dbReference type="HOGENOM" id="CLU_2333981_0_0_1"/>
<dbReference type="AlphaFoldDB" id="E5AA77"/>
<organism evidence="3">
    <name type="scientific">Leptosphaeria maculans (strain JN3 / isolate v23.1.3 / race Av1-4-5-6-7-8)</name>
    <name type="common">Blackleg fungus</name>
    <name type="synonym">Phoma lingam</name>
    <dbReference type="NCBI Taxonomy" id="985895"/>
    <lineage>
        <taxon>Eukaryota</taxon>
        <taxon>Fungi</taxon>
        <taxon>Dikarya</taxon>
        <taxon>Ascomycota</taxon>
        <taxon>Pezizomycotina</taxon>
        <taxon>Dothideomycetes</taxon>
        <taxon>Pleosporomycetidae</taxon>
        <taxon>Pleosporales</taxon>
        <taxon>Pleosporineae</taxon>
        <taxon>Leptosphaeriaceae</taxon>
        <taxon>Plenodomus</taxon>
        <taxon>Plenodomus lingam/Leptosphaeria maculans species complex</taxon>
    </lineage>
</organism>
<gene>
    <name evidence="2" type="ORF">LEMA_uP016980.1</name>
</gene>
<dbReference type="EMBL" id="FP929138">
    <property type="protein sequence ID" value="CBY00568.1"/>
    <property type="molecule type" value="Genomic_DNA"/>
</dbReference>
<protein>
    <submittedName>
        <fullName evidence="2">Predicted protein</fullName>
    </submittedName>
</protein>
<name>E5AA77_LEPMJ</name>
<evidence type="ECO:0000313" key="2">
    <source>
        <dbReference type="EMBL" id="CBY00568.1"/>
    </source>
</evidence>
<dbReference type="InParanoid" id="E5AA77"/>